<proteinExistence type="predicted"/>
<dbReference type="RefSeq" id="WP_092132675.1">
    <property type="nucleotide sequence ID" value="NZ_FNQK01000004.1"/>
</dbReference>
<evidence type="ECO:0000313" key="2">
    <source>
        <dbReference type="Proteomes" id="UP000198846"/>
    </source>
</evidence>
<dbReference type="EMBL" id="FNQK01000004">
    <property type="protein sequence ID" value="SDZ92766.1"/>
    <property type="molecule type" value="Genomic_DNA"/>
</dbReference>
<sequence>MKKQIIEAIKNFDTHALKQLLDDTKSYMNVSKAQFIGALESEFEEAKKEGCFAFDDVFFGICGSCNKGCEGMTFYSNTGYFLDLFIESDSEGDVKDMYICNQLSNFTDLKKSFDLSFHFCKDQEVNFKPSKEYLQIKSLFEDFKIALSRFEDGVPLDKLVACLEDYNYLEKFITDLGPFAWMGVKLYEQVSESVYDIKRVALLKSQAEHAIEALIDYQKIASERDSVLWYFEKESDAYRLIGFTKTEKPHIISYSSDSLKIDIDISGYEYVVDYFYKIDALYNELMKKYKPLPEHYKAGRIEDSLERFLELHNKYLDIVEWFRKNSNNL</sequence>
<dbReference type="AlphaFoldDB" id="A0A1H3X044"/>
<reference evidence="1 2" key="1">
    <citation type="submission" date="2016-10" db="EMBL/GenBank/DDBJ databases">
        <authorList>
            <person name="de Groot N.N."/>
        </authorList>
    </citation>
    <scope>NUCLEOTIDE SEQUENCE [LARGE SCALE GENOMIC DNA]</scope>
    <source>
        <strain evidence="1 2">DSM 23842</strain>
    </source>
</reference>
<name>A0A1H3X044_BIZPA</name>
<keyword evidence="2" id="KW-1185">Reference proteome</keyword>
<accession>A0A1H3X044</accession>
<dbReference type="OrthoDB" id="1274798at2"/>
<organism evidence="1 2">
    <name type="scientific">Bizionia paragorgiae</name>
    <dbReference type="NCBI Taxonomy" id="283786"/>
    <lineage>
        <taxon>Bacteria</taxon>
        <taxon>Pseudomonadati</taxon>
        <taxon>Bacteroidota</taxon>
        <taxon>Flavobacteriia</taxon>
        <taxon>Flavobacteriales</taxon>
        <taxon>Flavobacteriaceae</taxon>
        <taxon>Bizionia</taxon>
    </lineage>
</organism>
<gene>
    <name evidence="1" type="ORF">SAMN04487990_10488</name>
</gene>
<dbReference type="STRING" id="283786.SAMN04487990_10488"/>
<protein>
    <submittedName>
        <fullName evidence="1">Uncharacterized protein</fullName>
    </submittedName>
</protein>
<evidence type="ECO:0000313" key="1">
    <source>
        <dbReference type="EMBL" id="SDZ92766.1"/>
    </source>
</evidence>
<dbReference type="Proteomes" id="UP000198846">
    <property type="component" value="Unassembled WGS sequence"/>
</dbReference>